<dbReference type="OrthoDB" id="7065883at2"/>
<dbReference type="EMBL" id="JWLW01000066">
    <property type="protein sequence ID" value="KHT44490.1"/>
    <property type="molecule type" value="Genomic_DNA"/>
</dbReference>
<reference evidence="1 2" key="1">
    <citation type="submission" date="2014-12" db="EMBL/GenBank/DDBJ databases">
        <title>Genome sequencing of Alteromonas marina AD001.</title>
        <authorList>
            <person name="Adrian T.G.S."/>
            <person name="Chan K.G."/>
        </authorList>
    </citation>
    <scope>NUCLEOTIDE SEQUENCE [LARGE SCALE GENOMIC DNA]</scope>
    <source>
        <strain evidence="1 2">AD001</strain>
    </source>
</reference>
<keyword evidence="2" id="KW-1185">Reference proteome</keyword>
<dbReference type="Pfam" id="PF13469">
    <property type="entry name" value="Sulfotransfer_3"/>
    <property type="match status" value="1"/>
</dbReference>
<evidence type="ECO:0008006" key="3">
    <source>
        <dbReference type="Google" id="ProtNLM"/>
    </source>
</evidence>
<organism evidence="1 2">
    <name type="scientific">Alteromonas marina</name>
    <dbReference type="NCBI Taxonomy" id="203795"/>
    <lineage>
        <taxon>Bacteria</taxon>
        <taxon>Pseudomonadati</taxon>
        <taxon>Pseudomonadota</taxon>
        <taxon>Gammaproteobacteria</taxon>
        <taxon>Alteromonadales</taxon>
        <taxon>Alteromonadaceae</taxon>
        <taxon>Alteromonas/Salinimonas group</taxon>
        <taxon>Alteromonas</taxon>
    </lineage>
</organism>
<dbReference type="InterPro" id="IPR027417">
    <property type="entry name" value="P-loop_NTPase"/>
</dbReference>
<gene>
    <name evidence="1" type="ORF">RJ41_16580</name>
</gene>
<evidence type="ECO:0000313" key="1">
    <source>
        <dbReference type="EMBL" id="KHT44490.1"/>
    </source>
</evidence>
<proteinExistence type="predicted"/>
<name>A0A0B3XKG3_9ALTE</name>
<dbReference type="AlphaFoldDB" id="A0A0B3XKG3"/>
<dbReference type="SUPFAM" id="SSF52540">
    <property type="entry name" value="P-loop containing nucleoside triphosphate hydrolases"/>
    <property type="match status" value="1"/>
</dbReference>
<sequence length="317" mass="36397">MSDSFDIEVVIHVGYPKTATSWMQSHVYTKAEGFCHLGNGLKMSEWGVHLVAAHDLAFSPALVREGVAEFCRSRGCNKAIMSWEHLLGDSAYHADGLTRIANRLKQCFPNARIIIYVREQLALLKAIYAQYVQEGGTWTLDEFTQLKYPYRIGFSPVYLNYALVYRLYSELFGEHNIYFQAYEVLKAQPEKEISRLFAWLGVPAHKIRDIRFYEQVNASLSRQSLSVLRVLNHVVPSRFNSLGSVAFTKQPKSRFYLRKWLQQYVDPKLIRKVFTATELELSPAVHAELESYYRKSNSTLAKEQGVALAEYGYLLEA</sequence>
<dbReference type="Gene3D" id="3.40.50.300">
    <property type="entry name" value="P-loop containing nucleotide triphosphate hydrolases"/>
    <property type="match status" value="1"/>
</dbReference>
<evidence type="ECO:0000313" key="2">
    <source>
        <dbReference type="Proteomes" id="UP000031197"/>
    </source>
</evidence>
<dbReference type="RefSeq" id="WP_039223116.1">
    <property type="nucleotide sequence ID" value="NZ_JWLW01000066.1"/>
</dbReference>
<dbReference type="Proteomes" id="UP000031197">
    <property type="component" value="Unassembled WGS sequence"/>
</dbReference>
<protein>
    <recommendedName>
        <fullName evidence="3">Sulfotransferase domain-containing protein</fullName>
    </recommendedName>
</protein>
<accession>A0A0B3XKG3</accession>
<comment type="caution">
    <text evidence="1">The sequence shown here is derived from an EMBL/GenBank/DDBJ whole genome shotgun (WGS) entry which is preliminary data.</text>
</comment>